<keyword evidence="1" id="KW-1133">Transmembrane helix</keyword>
<evidence type="ECO:0000256" key="1">
    <source>
        <dbReference type="SAM" id="Phobius"/>
    </source>
</evidence>
<name>A0ABM7DPT8_9GAMM</name>
<feature type="transmembrane region" description="Helical" evidence="1">
    <location>
        <begin position="6"/>
        <end position="27"/>
    </location>
</feature>
<sequence length="174" mass="19404">MTNSPFWSRALLWGVAVALPLLGLMLMQLLSHQRSDIELHCDSSMFVAGQSDAKRVLLDVRIREGLAELVYGIERDGRELGAVRLSGQLVDWAPANLCYQLSLDRGQVLMDFTQTQLPEHLQQVLLLGREPLLRGQSLPVNFKMLEQSGTRALLGFDDSNALWSCEVKKQGPMG</sequence>
<dbReference type="Proteomes" id="UP000278437">
    <property type="component" value="Chromosome"/>
</dbReference>
<reference evidence="3" key="1">
    <citation type="submission" date="2017-03" db="EMBL/GenBank/DDBJ databases">
        <title>Full genome sequence of a non-lethal Shewanella isolate that potentiates virulence of Vibio parahaemolyticus causing acute hepatopancreatic necrosis disease (AHPND) in shrimp.</title>
        <authorList>
            <person name="Prachumwat A."/>
            <person name="Sritunyalucksana K."/>
        </authorList>
    </citation>
    <scope>NUCLEOTIDE SEQUENCE [LARGE SCALE GENOMIC DNA]</scope>
    <source>
        <strain evidence="3">TH2012</strain>
    </source>
</reference>
<dbReference type="EMBL" id="CP020373">
    <property type="protein sequence ID" value="AZQ11694.1"/>
    <property type="molecule type" value="Genomic_DNA"/>
</dbReference>
<organism evidence="2 3">
    <name type="scientific">Shewanella khirikhana</name>
    <dbReference type="NCBI Taxonomy" id="1965282"/>
    <lineage>
        <taxon>Bacteria</taxon>
        <taxon>Pseudomonadati</taxon>
        <taxon>Pseudomonadota</taxon>
        <taxon>Gammaproteobacteria</taxon>
        <taxon>Alteromonadales</taxon>
        <taxon>Shewanellaceae</taxon>
        <taxon>Shewanella</taxon>
    </lineage>
</organism>
<evidence type="ECO:0000313" key="2">
    <source>
        <dbReference type="EMBL" id="AZQ11694.1"/>
    </source>
</evidence>
<keyword evidence="1" id="KW-0812">Transmembrane</keyword>
<keyword evidence="1" id="KW-0472">Membrane</keyword>
<protein>
    <submittedName>
        <fullName evidence="2">Uncharacterized protein</fullName>
    </submittedName>
</protein>
<proteinExistence type="predicted"/>
<accession>A0ABM7DPT8</accession>
<gene>
    <name evidence="2" type="ORF">STH12_02625</name>
</gene>
<evidence type="ECO:0000313" key="3">
    <source>
        <dbReference type="Proteomes" id="UP000278437"/>
    </source>
</evidence>
<keyword evidence="3" id="KW-1185">Reference proteome</keyword>